<dbReference type="EMBL" id="BK015041">
    <property type="protein sequence ID" value="DAD88516.1"/>
    <property type="molecule type" value="Genomic_DNA"/>
</dbReference>
<protein>
    <submittedName>
        <fullName evidence="1">Uncharacterized protein</fullName>
    </submittedName>
</protein>
<evidence type="ECO:0000313" key="1">
    <source>
        <dbReference type="EMBL" id="DAD88516.1"/>
    </source>
</evidence>
<sequence>MTLINRNDTTGLKSQLNHAMDGTKMAWDATKKSFIDNMSKARGEVTKVADNAMGKMFNTYAERT</sequence>
<name>A0A8S5N258_9CAUD</name>
<accession>A0A8S5N258</accession>
<reference evidence="1" key="1">
    <citation type="journal article" date="2021" name="Proc. Natl. Acad. Sci. U.S.A.">
        <title>A Catalog of Tens of Thousands of Viruses from Human Metagenomes Reveals Hidden Associations with Chronic Diseases.</title>
        <authorList>
            <person name="Tisza M.J."/>
            <person name="Buck C.B."/>
        </authorList>
    </citation>
    <scope>NUCLEOTIDE SEQUENCE</scope>
    <source>
        <strain evidence="1">Cttxo15</strain>
    </source>
</reference>
<proteinExistence type="predicted"/>
<organism evidence="1">
    <name type="scientific">Podoviridae sp. cttxo15</name>
    <dbReference type="NCBI Taxonomy" id="2826584"/>
    <lineage>
        <taxon>Viruses</taxon>
        <taxon>Duplodnaviria</taxon>
        <taxon>Heunggongvirae</taxon>
        <taxon>Uroviricota</taxon>
        <taxon>Caudoviricetes</taxon>
    </lineage>
</organism>